<evidence type="ECO:0000259" key="4">
    <source>
        <dbReference type="Pfam" id="PF00248"/>
    </source>
</evidence>
<proteinExistence type="inferred from homology"/>
<evidence type="ECO:0000256" key="1">
    <source>
        <dbReference type="ARBA" id="ARBA00006515"/>
    </source>
</evidence>
<dbReference type="GO" id="GO:0016491">
    <property type="term" value="F:oxidoreductase activity"/>
    <property type="evidence" value="ECO:0007669"/>
    <property type="project" value="UniProtKB-KW"/>
</dbReference>
<dbReference type="Gene3D" id="3.20.20.100">
    <property type="entry name" value="NADP-dependent oxidoreductase domain"/>
    <property type="match status" value="1"/>
</dbReference>
<reference evidence="6" key="1">
    <citation type="journal article" date="2016" name="Genome Announc.">
        <title>Draft genome sequences of fungus Aspergillus calidoustus.</title>
        <authorList>
            <person name="Horn F."/>
            <person name="Linde J."/>
            <person name="Mattern D.J."/>
            <person name="Walther G."/>
            <person name="Guthke R."/>
            <person name="Scherlach K."/>
            <person name="Martin K."/>
            <person name="Brakhage A.A."/>
            <person name="Petzke L."/>
            <person name="Valiante V."/>
        </authorList>
    </citation>
    <scope>NUCLEOTIDE SEQUENCE [LARGE SCALE GENOMIC DNA]</scope>
    <source>
        <strain evidence="6">SF006504</strain>
    </source>
</reference>
<evidence type="ECO:0000313" key="5">
    <source>
        <dbReference type="EMBL" id="CEN60288.1"/>
    </source>
</evidence>
<dbReference type="SUPFAM" id="SSF51430">
    <property type="entry name" value="NAD(P)-linked oxidoreductase"/>
    <property type="match status" value="1"/>
</dbReference>
<evidence type="ECO:0000313" key="6">
    <source>
        <dbReference type="Proteomes" id="UP000054771"/>
    </source>
</evidence>
<dbReference type="OrthoDB" id="1720422at2759"/>
<dbReference type="PANTHER" id="PTHR43150:SF6">
    <property type="entry name" value="VIC POTASSIUM ION CHANNEL, BETA SUBUNIT (EUROFUNG)"/>
    <property type="match status" value="1"/>
</dbReference>
<accession>A0A0U5GQK8</accession>
<evidence type="ECO:0000256" key="2">
    <source>
        <dbReference type="ARBA" id="ARBA00022857"/>
    </source>
</evidence>
<name>A0A0U5GQK8_ASPCI</name>
<dbReference type="InterPro" id="IPR036812">
    <property type="entry name" value="NAD(P)_OxRdtase_dom_sf"/>
</dbReference>
<gene>
    <name evidence="5" type="ORF">ASPCAL02729</name>
</gene>
<keyword evidence="6" id="KW-1185">Reference proteome</keyword>
<keyword evidence="3" id="KW-0560">Oxidoreductase</keyword>
<dbReference type="InterPro" id="IPR005399">
    <property type="entry name" value="K_chnl_volt-dep_bsu_KCNAB-rel"/>
</dbReference>
<keyword evidence="2" id="KW-0521">NADP</keyword>
<dbReference type="AlphaFoldDB" id="A0A0U5GQK8"/>
<sequence>MADEFPEMQYRTLGLTGLKISVIGFGGWLTRQGSLADKDTAFECIKWAYDLGVNFFDTAEGHPAALSETFLGQAIKRFGWKQTDLVISTKVSRERACVRPLLLFSISEVLQEQLNAYGFII</sequence>
<comment type="similarity">
    <text evidence="1">Belongs to the shaker potassium channel beta subunit family.</text>
</comment>
<organism evidence="5 6">
    <name type="scientific">Aspergillus calidoustus</name>
    <dbReference type="NCBI Taxonomy" id="454130"/>
    <lineage>
        <taxon>Eukaryota</taxon>
        <taxon>Fungi</taxon>
        <taxon>Dikarya</taxon>
        <taxon>Ascomycota</taxon>
        <taxon>Pezizomycotina</taxon>
        <taxon>Eurotiomycetes</taxon>
        <taxon>Eurotiomycetidae</taxon>
        <taxon>Eurotiales</taxon>
        <taxon>Aspergillaceae</taxon>
        <taxon>Aspergillus</taxon>
        <taxon>Aspergillus subgen. Nidulantes</taxon>
    </lineage>
</organism>
<evidence type="ECO:0000256" key="3">
    <source>
        <dbReference type="ARBA" id="ARBA00023002"/>
    </source>
</evidence>
<feature type="domain" description="NADP-dependent oxidoreductase" evidence="4">
    <location>
        <begin position="23"/>
        <end position="91"/>
    </location>
</feature>
<dbReference type="InterPro" id="IPR023210">
    <property type="entry name" value="NADP_OxRdtase_dom"/>
</dbReference>
<dbReference type="PANTHER" id="PTHR43150">
    <property type="entry name" value="HYPERKINETIC, ISOFORM M"/>
    <property type="match status" value="1"/>
</dbReference>
<protein>
    <recommendedName>
        <fullName evidence="4">NADP-dependent oxidoreductase domain-containing protein</fullName>
    </recommendedName>
</protein>
<dbReference type="STRING" id="454130.A0A0U5GQK8"/>
<dbReference type="Proteomes" id="UP000054771">
    <property type="component" value="Unassembled WGS sequence"/>
</dbReference>
<dbReference type="EMBL" id="CDMC01000002">
    <property type="protein sequence ID" value="CEN60288.1"/>
    <property type="molecule type" value="Genomic_DNA"/>
</dbReference>
<dbReference type="Pfam" id="PF00248">
    <property type="entry name" value="Aldo_ket_red"/>
    <property type="match status" value="1"/>
</dbReference>